<evidence type="ECO:0008006" key="3">
    <source>
        <dbReference type="Google" id="ProtNLM"/>
    </source>
</evidence>
<dbReference type="Proteomes" id="UP000566819">
    <property type="component" value="Unassembled WGS sequence"/>
</dbReference>
<dbReference type="OrthoDB" id="630895at2759"/>
<dbReference type="EMBL" id="JAAMPI010000439">
    <property type="protein sequence ID" value="KAF4631485.1"/>
    <property type="molecule type" value="Genomic_DNA"/>
</dbReference>
<dbReference type="PANTHER" id="PTHR34822:SF1">
    <property type="entry name" value="GRPB FAMILY PROTEIN"/>
    <property type="match status" value="1"/>
</dbReference>
<dbReference type="AlphaFoldDB" id="A0A8H4W4J9"/>
<gene>
    <name evidence="1" type="ORF">G7Y89_g6652</name>
</gene>
<dbReference type="SUPFAM" id="SSF81301">
    <property type="entry name" value="Nucleotidyltransferase"/>
    <property type="match status" value="1"/>
</dbReference>
<sequence>MRVVIEPHNPIWITRFNEVKNSLAAILEGVPIIGIEHVGSTSVPDLPAKPVLDIDIVIDAENIAAARKVLVSRGYTDLGEVGIADRYAFRQPGFKHGDGSNGTALANGIMRMNTYVVLEGSLALRNHRDLKRVLLEDAGLRKEYGDVKLALAKTEFSNVDEYCDAKDEIILKILRRASWSEKDLGELKEKS</sequence>
<dbReference type="PANTHER" id="PTHR34822">
    <property type="entry name" value="GRPB DOMAIN PROTEIN (AFU_ORTHOLOGUE AFUA_1G01530)"/>
    <property type="match status" value="1"/>
</dbReference>
<evidence type="ECO:0000313" key="1">
    <source>
        <dbReference type="EMBL" id="KAF4631485.1"/>
    </source>
</evidence>
<evidence type="ECO:0000313" key="2">
    <source>
        <dbReference type="Proteomes" id="UP000566819"/>
    </source>
</evidence>
<comment type="caution">
    <text evidence="1">The sequence shown here is derived from an EMBL/GenBank/DDBJ whole genome shotgun (WGS) entry which is preliminary data.</text>
</comment>
<organism evidence="1 2">
    <name type="scientific">Cudoniella acicularis</name>
    <dbReference type="NCBI Taxonomy" id="354080"/>
    <lineage>
        <taxon>Eukaryota</taxon>
        <taxon>Fungi</taxon>
        <taxon>Dikarya</taxon>
        <taxon>Ascomycota</taxon>
        <taxon>Pezizomycotina</taxon>
        <taxon>Leotiomycetes</taxon>
        <taxon>Helotiales</taxon>
        <taxon>Tricladiaceae</taxon>
        <taxon>Cudoniella</taxon>
    </lineage>
</organism>
<name>A0A8H4W4J9_9HELO</name>
<dbReference type="InterPro" id="IPR043519">
    <property type="entry name" value="NT_sf"/>
</dbReference>
<keyword evidence="2" id="KW-1185">Reference proteome</keyword>
<accession>A0A8H4W4J9</accession>
<dbReference type="Gene3D" id="3.30.460.10">
    <property type="entry name" value="Beta Polymerase, domain 2"/>
    <property type="match status" value="1"/>
</dbReference>
<dbReference type="InterPro" id="IPR007344">
    <property type="entry name" value="GrpB/CoaE"/>
</dbReference>
<reference evidence="1 2" key="1">
    <citation type="submission" date="2020-03" db="EMBL/GenBank/DDBJ databases">
        <title>Draft Genome Sequence of Cudoniella acicularis.</title>
        <authorList>
            <person name="Buettner E."/>
            <person name="Kellner H."/>
        </authorList>
    </citation>
    <scope>NUCLEOTIDE SEQUENCE [LARGE SCALE GENOMIC DNA]</scope>
    <source>
        <strain evidence="1 2">DSM 108380</strain>
    </source>
</reference>
<proteinExistence type="predicted"/>
<dbReference type="Pfam" id="PF04229">
    <property type="entry name" value="GrpB"/>
    <property type="match status" value="1"/>
</dbReference>
<protein>
    <recommendedName>
        <fullName evidence="3">GrpB family protein</fullName>
    </recommendedName>
</protein>